<organism evidence="1">
    <name type="scientific">marine sediment metagenome</name>
    <dbReference type="NCBI Taxonomy" id="412755"/>
    <lineage>
        <taxon>unclassified sequences</taxon>
        <taxon>metagenomes</taxon>
        <taxon>ecological metagenomes</taxon>
    </lineage>
</organism>
<sequence length="72" mass="8361">MSWNQEPKTDMEHANNLDTLASIFRTMQVHTHVEGPYLPITGTAENFYKYMLNGAHESCQYAANELRERDSR</sequence>
<evidence type="ECO:0000313" key="1">
    <source>
        <dbReference type="EMBL" id="KKK55729.1"/>
    </source>
</evidence>
<dbReference type="EMBL" id="LAZR01065353">
    <property type="protein sequence ID" value="KKK55729.1"/>
    <property type="molecule type" value="Genomic_DNA"/>
</dbReference>
<accession>A0A0F8YNI1</accession>
<name>A0A0F8YNI1_9ZZZZ</name>
<comment type="caution">
    <text evidence="1">The sequence shown here is derived from an EMBL/GenBank/DDBJ whole genome shotgun (WGS) entry which is preliminary data.</text>
</comment>
<proteinExistence type="predicted"/>
<reference evidence="1" key="1">
    <citation type="journal article" date="2015" name="Nature">
        <title>Complex archaea that bridge the gap between prokaryotes and eukaryotes.</title>
        <authorList>
            <person name="Spang A."/>
            <person name="Saw J.H."/>
            <person name="Jorgensen S.L."/>
            <person name="Zaremba-Niedzwiedzka K."/>
            <person name="Martijn J."/>
            <person name="Lind A.E."/>
            <person name="van Eijk R."/>
            <person name="Schleper C."/>
            <person name="Guy L."/>
            <person name="Ettema T.J."/>
        </authorList>
    </citation>
    <scope>NUCLEOTIDE SEQUENCE</scope>
</reference>
<protein>
    <submittedName>
        <fullName evidence="1">Uncharacterized protein</fullName>
    </submittedName>
</protein>
<gene>
    <name evidence="1" type="ORF">LCGC14_3071610</name>
</gene>
<dbReference type="AlphaFoldDB" id="A0A0F8YNI1"/>